<organism evidence="9 10">
    <name type="scientific">Exidia glandulosa HHB12029</name>
    <dbReference type="NCBI Taxonomy" id="1314781"/>
    <lineage>
        <taxon>Eukaryota</taxon>
        <taxon>Fungi</taxon>
        <taxon>Dikarya</taxon>
        <taxon>Basidiomycota</taxon>
        <taxon>Agaricomycotina</taxon>
        <taxon>Agaricomycetes</taxon>
        <taxon>Auriculariales</taxon>
        <taxon>Exidiaceae</taxon>
        <taxon>Exidia</taxon>
    </lineage>
</organism>
<evidence type="ECO:0000259" key="8">
    <source>
        <dbReference type="PROSITE" id="PS50850"/>
    </source>
</evidence>
<dbReference type="InterPro" id="IPR011701">
    <property type="entry name" value="MFS"/>
</dbReference>
<feature type="transmembrane region" description="Helical" evidence="7">
    <location>
        <begin position="377"/>
        <end position="401"/>
    </location>
</feature>
<keyword evidence="4 7" id="KW-1133">Transmembrane helix</keyword>
<dbReference type="Proteomes" id="UP000077266">
    <property type="component" value="Unassembled WGS sequence"/>
</dbReference>
<evidence type="ECO:0000313" key="9">
    <source>
        <dbReference type="EMBL" id="KZW00972.1"/>
    </source>
</evidence>
<dbReference type="EMBL" id="KV425897">
    <property type="protein sequence ID" value="KZW00972.1"/>
    <property type="molecule type" value="Genomic_DNA"/>
</dbReference>
<evidence type="ECO:0000256" key="3">
    <source>
        <dbReference type="ARBA" id="ARBA00022692"/>
    </source>
</evidence>
<dbReference type="Pfam" id="PF07690">
    <property type="entry name" value="MFS_1"/>
    <property type="match status" value="1"/>
</dbReference>
<protein>
    <submittedName>
        <fullName evidence="9">MFS general substrate transporter</fullName>
    </submittedName>
</protein>
<feature type="domain" description="Major facilitator superfamily (MFS) profile" evidence="8">
    <location>
        <begin position="37"/>
        <end position="468"/>
    </location>
</feature>
<evidence type="ECO:0000256" key="4">
    <source>
        <dbReference type="ARBA" id="ARBA00022989"/>
    </source>
</evidence>
<name>A0A165NMY6_EXIGL</name>
<feature type="transmembrane region" description="Helical" evidence="7">
    <location>
        <begin position="31"/>
        <end position="50"/>
    </location>
</feature>
<evidence type="ECO:0000256" key="2">
    <source>
        <dbReference type="ARBA" id="ARBA00022448"/>
    </source>
</evidence>
<reference evidence="9 10" key="1">
    <citation type="journal article" date="2016" name="Mol. Biol. Evol.">
        <title>Comparative Genomics of Early-Diverging Mushroom-Forming Fungi Provides Insights into the Origins of Lignocellulose Decay Capabilities.</title>
        <authorList>
            <person name="Nagy L.G."/>
            <person name="Riley R."/>
            <person name="Tritt A."/>
            <person name="Adam C."/>
            <person name="Daum C."/>
            <person name="Floudas D."/>
            <person name="Sun H."/>
            <person name="Yadav J.S."/>
            <person name="Pangilinan J."/>
            <person name="Larsson K.H."/>
            <person name="Matsuura K."/>
            <person name="Barry K."/>
            <person name="Labutti K."/>
            <person name="Kuo R."/>
            <person name="Ohm R.A."/>
            <person name="Bhattacharya S.S."/>
            <person name="Shirouzu T."/>
            <person name="Yoshinaga Y."/>
            <person name="Martin F.M."/>
            <person name="Grigoriev I.V."/>
            <person name="Hibbett D.S."/>
        </authorList>
    </citation>
    <scope>NUCLEOTIDE SEQUENCE [LARGE SCALE GENOMIC DNA]</scope>
    <source>
        <strain evidence="9 10">HHB12029</strain>
    </source>
</reference>
<sequence length="517" mass="56200">MDEAIKPNVTVTRAEGTSHAALTRAVLKLDAFLTIPLMLYYLLSFIARLFDRTNIGNARIGGLQKSLNITDREYSIALTLTYVTRACVELPGNLLYKRVGPHILMPTMVVLWGIVATMQGFVKSYRGLLVVRVFLGICEGGLLPGVTLYIASFYPRQMLQQRYAFLYTATSLAGAFSGLIATGGMSPCLRIQRYTLNFNVIVLHMDGVGGLDGWAWIFIIEGLMTVVLGVLIAFILPATVSSARYLTPDEKVAVANALALSHGPTDATAKKFDSRQVLETLKSPYLWLISPLFFFNGTRLFGLAVFAPSIVNALIGGNQPIRAQLLTVPPYAAAFIVSVAAAFVADRWGRRGACTIVFATTSIVGYAIFLSSNVTSVNYFALVLQTVGAYGVPPAISAWAANNFSPHYKRATALAVVVIMSVAGGLLSTWIFTDPPHYARATRINLAFAVGEAVFAVLNIAYLRRKNQEKARRMQSSAPQEVSDGGEADSKGAEGFEERVGRSVEVNDRDTEFVYCL</sequence>
<keyword evidence="2" id="KW-0813">Transport</keyword>
<dbReference type="SUPFAM" id="SSF103473">
    <property type="entry name" value="MFS general substrate transporter"/>
    <property type="match status" value="1"/>
</dbReference>
<dbReference type="GO" id="GO:0016020">
    <property type="term" value="C:membrane"/>
    <property type="evidence" value="ECO:0007669"/>
    <property type="project" value="UniProtKB-SubCell"/>
</dbReference>
<feature type="transmembrane region" description="Helical" evidence="7">
    <location>
        <begin position="352"/>
        <end position="371"/>
    </location>
</feature>
<gene>
    <name evidence="9" type="ORF">EXIGLDRAFT_761255</name>
</gene>
<evidence type="ECO:0000256" key="7">
    <source>
        <dbReference type="SAM" id="Phobius"/>
    </source>
</evidence>
<dbReference type="InterPro" id="IPR020846">
    <property type="entry name" value="MFS_dom"/>
</dbReference>
<evidence type="ECO:0000256" key="1">
    <source>
        <dbReference type="ARBA" id="ARBA00004141"/>
    </source>
</evidence>
<accession>A0A165NMY6</accession>
<keyword evidence="3 7" id="KW-0812">Transmembrane</keyword>
<feature type="transmembrane region" description="Helical" evidence="7">
    <location>
        <begin position="128"/>
        <end position="151"/>
    </location>
</feature>
<keyword evidence="10" id="KW-1185">Reference proteome</keyword>
<dbReference type="FunFam" id="1.20.1250.20:FF:000013">
    <property type="entry name" value="MFS general substrate transporter"/>
    <property type="match status" value="1"/>
</dbReference>
<evidence type="ECO:0000256" key="5">
    <source>
        <dbReference type="ARBA" id="ARBA00023136"/>
    </source>
</evidence>
<evidence type="ECO:0000313" key="10">
    <source>
        <dbReference type="Proteomes" id="UP000077266"/>
    </source>
</evidence>
<feature type="transmembrane region" description="Helical" evidence="7">
    <location>
        <begin position="213"/>
        <end position="236"/>
    </location>
</feature>
<dbReference type="InParanoid" id="A0A165NMY6"/>
<feature type="transmembrane region" description="Helical" evidence="7">
    <location>
        <begin position="103"/>
        <end position="122"/>
    </location>
</feature>
<dbReference type="InterPro" id="IPR036259">
    <property type="entry name" value="MFS_trans_sf"/>
</dbReference>
<feature type="transmembrane region" description="Helical" evidence="7">
    <location>
        <begin position="328"/>
        <end position="345"/>
    </location>
</feature>
<evidence type="ECO:0000256" key="6">
    <source>
        <dbReference type="SAM" id="MobiDB-lite"/>
    </source>
</evidence>
<feature type="compositionally biased region" description="Basic and acidic residues" evidence="6">
    <location>
        <begin position="488"/>
        <end position="503"/>
    </location>
</feature>
<proteinExistence type="predicted"/>
<dbReference type="GO" id="GO:0022857">
    <property type="term" value="F:transmembrane transporter activity"/>
    <property type="evidence" value="ECO:0007669"/>
    <property type="project" value="InterPro"/>
</dbReference>
<dbReference type="PANTHER" id="PTHR43791:SF85">
    <property type="entry name" value="TRANSPORTER, PUTATIVE (AFU_ORTHOLOGUE AFUA_6G00710)-RELATED"/>
    <property type="match status" value="1"/>
</dbReference>
<feature type="transmembrane region" description="Helical" evidence="7">
    <location>
        <begin position="413"/>
        <end position="432"/>
    </location>
</feature>
<dbReference type="PANTHER" id="PTHR43791">
    <property type="entry name" value="PERMEASE-RELATED"/>
    <property type="match status" value="1"/>
</dbReference>
<dbReference type="PROSITE" id="PS50850">
    <property type="entry name" value="MFS"/>
    <property type="match status" value="1"/>
</dbReference>
<feature type="transmembrane region" description="Helical" evidence="7">
    <location>
        <begin position="285"/>
        <end position="308"/>
    </location>
</feature>
<feature type="transmembrane region" description="Helical" evidence="7">
    <location>
        <begin position="444"/>
        <end position="463"/>
    </location>
</feature>
<dbReference type="STRING" id="1314781.A0A165NMY6"/>
<feature type="region of interest" description="Disordered" evidence="6">
    <location>
        <begin position="472"/>
        <end position="503"/>
    </location>
</feature>
<keyword evidence="5 7" id="KW-0472">Membrane</keyword>
<dbReference type="OrthoDB" id="2985014at2759"/>
<comment type="subcellular location">
    <subcellularLocation>
        <location evidence="1">Membrane</location>
        <topology evidence="1">Multi-pass membrane protein</topology>
    </subcellularLocation>
</comment>
<dbReference type="AlphaFoldDB" id="A0A165NMY6"/>
<feature type="transmembrane region" description="Helical" evidence="7">
    <location>
        <begin position="163"/>
        <end position="185"/>
    </location>
</feature>
<dbReference type="Gene3D" id="1.20.1250.20">
    <property type="entry name" value="MFS general substrate transporter like domains"/>
    <property type="match status" value="2"/>
</dbReference>